<dbReference type="GO" id="GO:0005886">
    <property type="term" value="C:plasma membrane"/>
    <property type="evidence" value="ECO:0007669"/>
    <property type="project" value="TreeGrafter"/>
</dbReference>
<organism evidence="3 4">
    <name type="scientific">Blastococcus mobilis</name>
    <dbReference type="NCBI Taxonomy" id="1938746"/>
    <lineage>
        <taxon>Bacteria</taxon>
        <taxon>Bacillati</taxon>
        <taxon>Actinomycetota</taxon>
        <taxon>Actinomycetes</taxon>
        <taxon>Geodermatophilales</taxon>
        <taxon>Geodermatophilaceae</taxon>
        <taxon>Blastococcus</taxon>
    </lineage>
</organism>
<dbReference type="AlphaFoldDB" id="A0A238WC32"/>
<gene>
    <name evidence="3" type="ORF">SAMN06272737_10778</name>
</gene>
<keyword evidence="2" id="KW-0812">Transmembrane</keyword>
<accession>A0A238WC32</accession>
<evidence type="ECO:0000313" key="3">
    <source>
        <dbReference type="EMBL" id="SNR43803.1"/>
    </source>
</evidence>
<evidence type="ECO:0000313" key="4">
    <source>
        <dbReference type="Proteomes" id="UP000198403"/>
    </source>
</evidence>
<feature type="transmembrane region" description="Helical" evidence="2">
    <location>
        <begin position="96"/>
        <end position="115"/>
    </location>
</feature>
<reference evidence="3 4" key="1">
    <citation type="submission" date="2017-06" db="EMBL/GenBank/DDBJ databases">
        <authorList>
            <person name="Kim H.J."/>
            <person name="Triplett B.A."/>
        </authorList>
    </citation>
    <scope>NUCLEOTIDE SEQUENCE [LARGE SCALE GENOMIC DNA]</scope>
    <source>
        <strain evidence="3 4">DSM 44272</strain>
    </source>
</reference>
<keyword evidence="2" id="KW-0472">Membrane</keyword>
<dbReference type="RefSeq" id="WP_217899224.1">
    <property type="nucleotide sequence ID" value="NZ_FZNO01000007.1"/>
</dbReference>
<feature type="region of interest" description="Disordered" evidence="1">
    <location>
        <begin position="1"/>
        <end position="32"/>
    </location>
</feature>
<feature type="transmembrane region" description="Helical" evidence="2">
    <location>
        <begin position="73"/>
        <end position="90"/>
    </location>
</feature>
<dbReference type="PANTHER" id="PTHR34980">
    <property type="entry name" value="INNER MEMBRANE PROTEIN-RELATED-RELATED"/>
    <property type="match status" value="1"/>
</dbReference>
<dbReference type="Proteomes" id="UP000198403">
    <property type="component" value="Unassembled WGS sequence"/>
</dbReference>
<dbReference type="PANTHER" id="PTHR34980:SF2">
    <property type="entry name" value="INNER MEMBRANE PROTEIN YHAH-RELATED"/>
    <property type="match status" value="1"/>
</dbReference>
<feature type="compositionally biased region" description="Low complexity" evidence="1">
    <location>
        <begin position="9"/>
        <end position="20"/>
    </location>
</feature>
<evidence type="ECO:0000256" key="2">
    <source>
        <dbReference type="SAM" id="Phobius"/>
    </source>
</evidence>
<dbReference type="Pfam" id="PF05656">
    <property type="entry name" value="DUF805"/>
    <property type="match status" value="1"/>
</dbReference>
<protein>
    <submittedName>
        <fullName evidence="3">Uncharacterized membrane protein YhaH, DUF805 family</fullName>
    </submittedName>
</protein>
<dbReference type="InterPro" id="IPR008523">
    <property type="entry name" value="DUF805"/>
</dbReference>
<dbReference type="EMBL" id="FZNO01000007">
    <property type="protein sequence ID" value="SNR43803.1"/>
    <property type="molecule type" value="Genomic_DNA"/>
</dbReference>
<sequence length="165" mass="17116">MTNPTGSDPTYPQGGAPQGQPGWGTPPPPPAGYAPAPAYAGAAPAGQMGMAEAVRSVLSQYATFSGRARRSEYWWFMLASVIASVVASIVDTALGVSILSLILTLGLLIPSLAVGVRRLHDIGKSGWWILIGLIPLVGVIVLIVFACQDSEPGTNRWGPSPKHGA</sequence>
<keyword evidence="4" id="KW-1185">Reference proteome</keyword>
<feature type="transmembrane region" description="Helical" evidence="2">
    <location>
        <begin position="127"/>
        <end position="146"/>
    </location>
</feature>
<keyword evidence="2" id="KW-1133">Transmembrane helix</keyword>
<name>A0A238WC32_9ACTN</name>
<evidence type="ECO:0000256" key="1">
    <source>
        <dbReference type="SAM" id="MobiDB-lite"/>
    </source>
</evidence>
<proteinExistence type="predicted"/>